<dbReference type="PANTHER" id="PTHR43588">
    <property type="entry name" value="COBALT-PRECORRIN-8 METHYLMUTASE"/>
    <property type="match status" value="1"/>
</dbReference>
<keyword evidence="5" id="KW-0413">Isomerase</keyword>
<evidence type="ECO:0000259" key="7">
    <source>
        <dbReference type="Pfam" id="PF02570"/>
    </source>
</evidence>
<proteinExistence type="inferred from homology"/>
<accession>A0A2C9CK74</accession>
<evidence type="ECO:0000256" key="4">
    <source>
        <dbReference type="ARBA" id="ARBA00022723"/>
    </source>
</evidence>
<dbReference type="EMBL" id="LT934425">
    <property type="protein sequence ID" value="SOH05998.1"/>
    <property type="molecule type" value="Genomic_DNA"/>
</dbReference>
<evidence type="ECO:0000256" key="3">
    <source>
        <dbReference type="ARBA" id="ARBA00022573"/>
    </source>
</evidence>
<sequence>MKTGVILISHGSKISSGNEGLLKIADMLRAMNRWDMVEPAFLQLAKPGLDEVVEKTVANGMGRIVVAPLLLFKGNHVFKDIPEMLEKERAKYPKMEFIYTNNIGADERIALIAADRIHEKLVERQFGEKGRLEQPQLIIDESFEIIDKLVNLANIPELQRPVIQRAIHATGDTEYAYNLLFSSNAVEAGVKAIKDGKNIITDVNMVKAGISKKPVENFGGKLVCKIDDNLVADEAKRSGKTRAMIAMQFSLDEMQGGVVVIGNAPTALFELIDLIKKDKAKPALVIGIPVGFVGAVEAKAALKQISIPYITNDNRKGGSAVAVAIINAVIELAKKAR</sequence>
<keyword evidence="4" id="KW-0479">Metal-binding</keyword>
<keyword evidence="3" id="KW-0169">Cobalamin biosynthesis</keyword>
<gene>
    <name evidence="8" type="ORF">KSMBR1_3525</name>
</gene>
<dbReference type="SUPFAM" id="SSF53800">
    <property type="entry name" value="Chelatase"/>
    <property type="match status" value="1"/>
</dbReference>
<dbReference type="InterPro" id="IPR003722">
    <property type="entry name" value="Cbl_synth_CobH/CbiC"/>
</dbReference>
<dbReference type="CDD" id="cd03416">
    <property type="entry name" value="CbiX_SirB_N"/>
    <property type="match status" value="1"/>
</dbReference>
<dbReference type="AlphaFoldDB" id="A0A2C9CK74"/>
<evidence type="ECO:0000256" key="2">
    <source>
        <dbReference type="ARBA" id="ARBA00009774"/>
    </source>
</evidence>
<dbReference type="Gene3D" id="3.40.50.10230">
    <property type="entry name" value="Cobalamin biosynthesis CobH/CbiC, precorrin-8X methylmutase"/>
    <property type="match status" value="1"/>
</dbReference>
<keyword evidence="9" id="KW-1185">Reference proteome</keyword>
<name>A0A2C9CK74_KUEST</name>
<dbReference type="Pfam" id="PF01903">
    <property type="entry name" value="CbiX"/>
    <property type="match status" value="1"/>
</dbReference>
<feature type="domain" description="Cobalamin biosynthesis precorrin-8X methylmutase CobH/CbiC" evidence="7">
    <location>
        <begin position="138"/>
        <end position="331"/>
    </location>
</feature>
<dbReference type="UniPathway" id="UPA00148"/>
<dbReference type="Pfam" id="PF02570">
    <property type="entry name" value="CbiC"/>
    <property type="match status" value="1"/>
</dbReference>
<evidence type="ECO:0000256" key="6">
    <source>
        <dbReference type="ARBA" id="ARBA00023239"/>
    </source>
</evidence>
<evidence type="ECO:0000256" key="1">
    <source>
        <dbReference type="ARBA" id="ARBA00004953"/>
    </source>
</evidence>
<dbReference type="OrthoDB" id="9797895at2"/>
<organism evidence="8 9">
    <name type="scientific">Kuenenia stuttgartiensis</name>
    <dbReference type="NCBI Taxonomy" id="174633"/>
    <lineage>
        <taxon>Bacteria</taxon>
        <taxon>Pseudomonadati</taxon>
        <taxon>Planctomycetota</taxon>
        <taxon>Candidatus Brocadiia</taxon>
        <taxon>Candidatus Brocadiales</taxon>
        <taxon>Candidatus Brocadiaceae</taxon>
        <taxon>Candidatus Kuenenia</taxon>
    </lineage>
</organism>
<dbReference type="InterPro" id="IPR002762">
    <property type="entry name" value="CbiX-like"/>
</dbReference>
<evidence type="ECO:0000313" key="9">
    <source>
        <dbReference type="Proteomes" id="UP000221734"/>
    </source>
</evidence>
<reference evidence="9" key="1">
    <citation type="submission" date="2017-10" db="EMBL/GenBank/DDBJ databases">
        <authorList>
            <person name="Frank J."/>
        </authorList>
    </citation>
    <scope>NUCLEOTIDE SEQUENCE [LARGE SCALE GENOMIC DNA]</scope>
</reference>
<dbReference type="Gene3D" id="3.40.50.1400">
    <property type="match status" value="1"/>
</dbReference>
<evidence type="ECO:0000313" key="8">
    <source>
        <dbReference type="EMBL" id="SOH05998.1"/>
    </source>
</evidence>
<dbReference type="GO" id="GO:0009236">
    <property type="term" value="P:cobalamin biosynthetic process"/>
    <property type="evidence" value="ECO:0007669"/>
    <property type="project" value="UniProtKB-UniPathway"/>
</dbReference>
<dbReference type="PANTHER" id="PTHR43588:SF1">
    <property type="entry name" value="COBALT-PRECORRIN-8 METHYLMUTASE"/>
    <property type="match status" value="1"/>
</dbReference>
<dbReference type="RefSeq" id="WP_099326519.1">
    <property type="nucleotide sequence ID" value="NZ_LT934425.1"/>
</dbReference>
<evidence type="ECO:0000256" key="5">
    <source>
        <dbReference type="ARBA" id="ARBA00023235"/>
    </source>
</evidence>
<dbReference type="GO" id="GO:0046872">
    <property type="term" value="F:metal ion binding"/>
    <property type="evidence" value="ECO:0007669"/>
    <property type="project" value="UniProtKB-KW"/>
</dbReference>
<protein>
    <recommendedName>
        <fullName evidence="7">Cobalamin biosynthesis precorrin-8X methylmutase CobH/CbiC domain-containing protein</fullName>
    </recommendedName>
</protein>
<dbReference type="InterPro" id="IPR036588">
    <property type="entry name" value="CobH/CbiC_sf"/>
</dbReference>
<comment type="similarity">
    <text evidence="2">Belongs to the CobH/CbiC family.</text>
</comment>
<dbReference type="SUPFAM" id="SSF63965">
    <property type="entry name" value="Precorrin-8X methylmutase CbiC/CobH"/>
    <property type="match status" value="1"/>
</dbReference>
<keyword evidence="6" id="KW-0456">Lyase</keyword>
<dbReference type="Proteomes" id="UP000221734">
    <property type="component" value="Chromosome Kuenenia_stuttgartiensis_MBR1"/>
</dbReference>
<dbReference type="GO" id="GO:0016993">
    <property type="term" value="F:precorrin-8X methylmutase activity"/>
    <property type="evidence" value="ECO:0007669"/>
    <property type="project" value="InterPro"/>
</dbReference>
<dbReference type="GO" id="GO:0016829">
    <property type="term" value="F:lyase activity"/>
    <property type="evidence" value="ECO:0007669"/>
    <property type="project" value="UniProtKB-KW"/>
</dbReference>
<comment type="pathway">
    <text evidence="1">Cofactor biosynthesis; adenosylcobalamin biosynthesis.</text>
</comment>
<dbReference type="KEGG" id="kst:KSMBR1_3525"/>